<feature type="transmembrane region" description="Helical" evidence="9">
    <location>
        <begin position="420"/>
        <end position="437"/>
    </location>
</feature>
<comment type="subcellular location">
    <subcellularLocation>
        <location evidence="9">Cell membrane</location>
        <topology evidence="9">Multi-pass membrane protein</topology>
    </subcellularLocation>
    <subcellularLocation>
        <location evidence="1">Membrane</location>
        <topology evidence="1">Multi-pass membrane protein</topology>
    </subcellularLocation>
</comment>
<dbReference type="PROSITE" id="PS51371">
    <property type="entry name" value="CBS"/>
    <property type="match status" value="2"/>
</dbReference>
<dbReference type="GO" id="GO:0015095">
    <property type="term" value="F:magnesium ion transmembrane transporter activity"/>
    <property type="evidence" value="ECO:0007669"/>
    <property type="project" value="UniProtKB-UniRule"/>
</dbReference>
<evidence type="ECO:0000313" key="11">
    <source>
        <dbReference type="EMBL" id="QAA76820.1"/>
    </source>
</evidence>
<proteinExistence type="inferred from homology"/>
<keyword evidence="3 9" id="KW-0813">Transport</keyword>
<comment type="subunit">
    <text evidence="9">Homodimer.</text>
</comment>
<dbReference type="PANTHER" id="PTHR43773:SF1">
    <property type="entry name" value="MAGNESIUM TRANSPORTER MGTE"/>
    <property type="match status" value="1"/>
</dbReference>
<evidence type="ECO:0000256" key="9">
    <source>
        <dbReference type="RuleBase" id="RU362011"/>
    </source>
</evidence>
<dbReference type="Pfam" id="PF00571">
    <property type="entry name" value="CBS"/>
    <property type="match status" value="2"/>
</dbReference>
<dbReference type="InterPro" id="IPR046342">
    <property type="entry name" value="CBS_dom_sf"/>
</dbReference>
<dbReference type="SMART" id="SM00116">
    <property type="entry name" value="CBS"/>
    <property type="match status" value="2"/>
</dbReference>
<feature type="transmembrane region" description="Helical" evidence="9">
    <location>
        <begin position="316"/>
        <end position="336"/>
    </location>
</feature>
<dbReference type="SUPFAM" id="SSF161093">
    <property type="entry name" value="MgtE membrane domain-like"/>
    <property type="match status" value="1"/>
</dbReference>
<dbReference type="EMBL" id="CP034928">
    <property type="protein sequence ID" value="QAA76820.1"/>
    <property type="molecule type" value="Genomic_DNA"/>
</dbReference>
<feature type="transmembrane region" description="Helical" evidence="9">
    <location>
        <begin position="348"/>
        <end position="368"/>
    </location>
</feature>
<dbReference type="SUPFAM" id="SSF54631">
    <property type="entry name" value="CBS-domain pair"/>
    <property type="match status" value="1"/>
</dbReference>
<keyword evidence="8" id="KW-0129">CBS domain</keyword>
<dbReference type="Pfam" id="PF01769">
    <property type="entry name" value="MgtE"/>
    <property type="match status" value="1"/>
</dbReference>
<comment type="similarity">
    <text evidence="2 9">Belongs to the SLC41A transporter family.</text>
</comment>
<keyword evidence="6 9" id="KW-1133">Transmembrane helix</keyword>
<evidence type="ECO:0000256" key="6">
    <source>
        <dbReference type="ARBA" id="ARBA00022989"/>
    </source>
</evidence>
<dbReference type="GO" id="GO:0046872">
    <property type="term" value="F:metal ion binding"/>
    <property type="evidence" value="ECO:0007669"/>
    <property type="project" value="UniProtKB-KW"/>
</dbReference>
<evidence type="ECO:0000259" key="10">
    <source>
        <dbReference type="PROSITE" id="PS51371"/>
    </source>
</evidence>
<dbReference type="AlphaFoldDB" id="A0A410FV91"/>
<dbReference type="SUPFAM" id="SSF158791">
    <property type="entry name" value="MgtE N-terminal domain-like"/>
    <property type="match status" value="1"/>
</dbReference>
<keyword evidence="4 9" id="KW-0812">Transmembrane</keyword>
<dbReference type="KEGG" id="bih:BIP78_1054"/>
<accession>A0A410FV91</accession>
<evidence type="ECO:0000256" key="3">
    <source>
        <dbReference type="ARBA" id="ARBA00022448"/>
    </source>
</evidence>
<dbReference type="InterPro" id="IPR000644">
    <property type="entry name" value="CBS_dom"/>
</dbReference>
<dbReference type="InterPro" id="IPR006669">
    <property type="entry name" value="MgtE_transporter"/>
</dbReference>
<dbReference type="Pfam" id="PF03448">
    <property type="entry name" value="MgtE_N"/>
    <property type="match status" value="1"/>
</dbReference>
<dbReference type="NCBIfam" id="TIGR00400">
    <property type="entry name" value="mgtE"/>
    <property type="match status" value="1"/>
</dbReference>
<evidence type="ECO:0000256" key="1">
    <source>
        <dbReference type="ARBA" id="ARBA00004141"/>
    </source>
</evidence>
<feature type="transmembrane region" description="Helical" evidence="9">
    <location>
        <begin position="272"/>
        <end position="289"/>
    </location>
</feature>
<protein>
    <recommendedName>
        <fullName evidence="9">Magnesium transporter MgtE</fullName>
    </recommendedName>
</protein>
<dbReference type="Gene3D" id="1.10.357.20">
    <property type="entry name" value="SLC41 divalent cation transporters, integral membrane domain"/>
    <property type="match status" value="1"/>
</dbReference>
<feature type="domain" description="CBS" evidence="10">
    <location>
        <begin position="189"/>
        <end position="245"/>
    </location>
</feature>
<evidence type="ECO:0000256" key="8">
    <source>
        <dbReference type="PROSITE-ProRule" id="PRU00703"/>
    </source>
</evidence>
<keyword evidence="7 9" id="KW-0472">Membrane</keyword>
<reference evidence="12" key="1">
    <citation type="submission" date="2018-12" db="EMBL/GenBank/DDBJ databases">
        <title>Complete genome sequence of an uncultured bacterium of the candidate phylum Bipolaricaulota.</title>
        <authorList>
            <person name="Kadnikov V.V."/>
            <person name="Mardanov A.V."/>
            <person name="Beletsky A.V."/>
            <person name="Frank Y.A."/>
            <person name="Karnachuk O.V."/>
            <person name="Ravin N.V."/>
        </authorList>
    </citation>
    <scope>NUCLEOTIDE SEQUENCE [LARGE SCALE GENOMIC DNA]</scope>
</reference>
<dbReference type="Gene3D" id="3.10.580.10">
    <property type="entry name" value="CBS-domain"/>
    <property type="match status" value="1"/>
</dbReference>
<evidence type="ECO:0000256" key="5">
    <source>
        <dbReference type="ARBA" id="ARBA00022842"/>
    </source>
</evidence>
<feature type="transmembrane region" description="Helical" evidence="9">
    <location>
        <begin position="374"/>
        <end position="399"/>
    </location>
</feature>
<dbReference type="PANTHER" id="PTHR43773">
    <property type="entry name" value="MAGNESIUM TRANSPORTER MGTE"/>
    <property type="match status" value="1"/>
</dbReference>
<keyword evidence="5 9" id="KW-0460">Magnesium</keyword>
<dbReference type="Proteomes" id="UP000287233">
    <property type="component" value="Chromosome"/>
</dbReference>
<dbReference type="InterPro" id="IPR036739">
    <property type="entry name" value="SLC41_membr_dom_sf"/>
</dbReference>
<evidence type="ECO:0000256" key="7">
    <source>
        <dbReference type="ARBA" id="ARBA00023136"/>
    </source>
</evidence>
<dbReference type="SMART" id="SM00924">
    <property type="entry name" value="MgtE_N"/>
    <property type="match status" value="1"/>
</dbReference>
<dbReference type="CDD" id="cd04606">
    <property type="entry name" value="CBS_pair_Mg_transporter"/>
    <property type="match status" value="1"/>
</dbReference>
<organism evidence="11 12">
    <name type="scientific">Bipolaricaulis sibiricus</name>
    <dbReference type="NCBI Taxonomy" id="2501609"/>
    <lineage>
        <taxon>Bacteria</taxon>
        <taxon>Candidatus Bipolaricaulota</taxon>
        <taxon>Candidatus Bipolaricaulia</taxon>
        <taxon>Candidatus Bipolaricaulales</taxon>
        <taxon>Candidatus Bipolaricaulaceae</taxon>
        <taxon>Candidatus Bipolaricaulis</taxon>
    </lineage>
</organism>
<gene>
    <name evidence="11" type="ORF">BIP78_1054</name>
</gene>
<dbReference type="InterPro" id="IPR038076">
    <property type="entry name" value="MgtE_N_sf"/>
</dbReference>
<dbReference type="InterPro" id="IPR006667">
    <property type="entry name" value="SLC41_membr_dom"/>
</dbReference>
<keyword evidence="9" id="KW-1003">Cell membrane</keyword>
<feature type="domain" description="CBS" evidence="10">
    <location>
        <begin position="125"/>
        <end position="188"/>
    </location>
</feature>
<name>A0A410FV91_BIPS1</name>
<evidence type="ECO:0000256" key="4">
    <source>
        <dbReference type="ARBA" id="ARBA00022692"/>
    </source>
</evidence>
<dbReference type="Gene3D" id="1.25.60.10">
    <property type="entry name" value="MgtE N-terminal domain-like"/>
    <property type="match status" value="1"/>
</dbReference>
<evidence type="ECO:0000313" key="12">
    <source>
        <dbReference type="Proteomes" id="UP000287233"/>
    </source>
</evidence>
<dbReference type="InterPro" id="IPR006668">
    <property type="entry name" value="Mg_transptr_MgtE_intracell_dom"/>
</dbReference>
<evidence type="ECO:0000256" key="2">
    <source>
        <dbReference type="ARBA" id="ARBA00009749"/>
    </source>
</evidence>
<dbReference type="GO" id="GO:0005886">
    <property type="term" value="C:plasma membrane"/>
    <property type="evidence" value="ECO:0007669"/>
    <property type="project" value="UniProtKB-SubCell"/>
</dbReference>
<sequence length="438" mass="47174">MAEEPTPRLDVSALLRRHPAEIAEILAALNEDEAVDLLHRLYRRRAAAEPLGEMEPDEAARLLAELNREDAAHILSHMEPDDAVDLLAELPPETVQDILSRLEVREAKQLGELLAYPPDSAGGLMSTEVVALPADMTAERAIQELRARAEDAETVYYAYVVNGGGKLLGVLSLRDLVLARPDTPLHRIMRSDPVTLPVTMDKEEVARTFDKYNFLALPVVDENQRLLGIVTIDDVIDVIREEATEDALKLGGIPAGEDHPLDPPQVSVRKRLPWLMGLVLLNLTVAGVISRFEATIAEIAFVASLMPLIADMSGNAAAQALAVAIRGIAVGAVHWSDLPWIMWKELRVGVLAGVALGAQIGLIATLLWRKPLFGAVAAIALAGTTIAACLTGGALPFLFRRLRLDPAMMSGPVATTIGDLIGIGLFLGLATAFLPYLA</sequence>
<keyword evidence="9" id="KW-0479">Metal-binding</keyword>
<comment type="function">
    <text evidence="9">Acts as a magnesium transporter.</text>
</comment>